<evidence type="ECO:0000313" key="7">
    <source>
        <dbReference type="Proteomes" id="UP000248598"/>
    </source>
</evidence>
<evidence type="ECO:0000256" key="3">
    <source>
        <dbReference type="ARBA" id="ARBA00022741"/>
    </source>
</evidence>
<evidence type="ECO:0000313" key="6">
    <source>
        <dbReference type="EMBL" id="SQH25158.1"/>
    </source>
</evidence>
<gene>
    <name evidence="6" type="primary">ssuB_2</name>
    <name evidence="6" type="ORF">NCTC10529_01353</name>
</gene>
<dbReference type="InterPro" id="IPR017871">
    <property type="entry name" value="ABC_transporter-like_CS"/>
</dbReference>
<dbReference type="AlphaFoldDB" id="A0AAX2J4B9"/>
<keyword evidence="2" id="KW-1003">Cell membrane</keyword>
<dbReference type="Pfam" id="PF00005">
    <property type="entry name" value="ABC_tran"/>
    <property type="match status" value="1"/>
</dbReference>
<feature type="domain" description="ABC transporter" evidence="5">
    <location>
        <begin position="2"/>
        <end position="217"/>
    </location>
</feature>
<dbReference type="InterPro" id="IPR003439">
    <property type="entry name" value="ABC_transporter-like_ATP-bd"/>
</dbReference>
<evidence type="ECO:0000256" key="1">
    <source>
        <dbReference type="ARBA" id="ARBA00022448"/>
    </source>
</evidence>
<dbReference type="EMBL" id="LS483426">
    <property type="protein sequence ID" value="SQH25158.1"/>
    <property type="molecule type" value="Genomic_DNA"/>
</dbReference>
<dbReference type="InterPro" id="IPR027417">
    <property type="entry name" value="P-loop_NTPase"/>
</dbReference>
<dbReference type="InterPro" id="IPR003593">
    <property type="entry name" value="AAA+_ATPase"/>
</dbReference>
<proteinExistence type="predicted"/>
<sequence>MLVLNQVRFDILRDTIVRSFDMTVNAGEVKTLFGPSGCGKTTILRLIAGLETPKTGSIANSFRKTGFLFQENRLLNNLTALQNITIFMDKPNVQAAYELAAQIGLTSGDLNKYPTELSGGMAKRVAFLRLLLCACDLALLDEPFVGLDRDLRDILTAMLTEKIQNEGLACLLVTHDRFEAARLSHEIMLLAPKGMHIQKTISLPEPLSSRDSAYEEQIVSREFQGIHYYE</sequence>
<organism evidence="6 7">
    <name type="scientific">Kingella kingae</name>
    <dbReference type="NCBI Taxonomy" id="504"/>
    <lineage>
        <taxon>Bacteria</taxon>
        <taxon>Pseudomonadati</taxon>
        <taxon>Pseudomonadota</taxon>
        <taxon>Betaproteobacteria</taxon>
        <taxon>Neisseriales</taxon>
        <taxon>Neisseriaceae</taxon>
        <taxon>Kingella</taxon>
    </lineage>
</organism>
<dbReference type="Gene3D" id="3.40.50.300">
    <property type="entry name" value="P-loop containing nucleotide triphosphate hydrolases"/>
    <property type="match status" value="1"/>
</dbReference>
<dbReference type="PANTHER" id="PTHR42781">
    <property type="entry name" value="SPERMIDINE/PUTRESCINE IMPORT ATP-BINDING PROTEIN POTA"/>
    <property type="match status" value="1"/>
</dbReference>
<keyword evidence="3" id="KW-0547">Nucleotide-binding</keyword>
<dbReference type="EC" id="3.6.3.-" evidence="6"/>
<evidence type="ECO:0000259" key="5">
    <source>
        <dbReference type="PROSITE" id="PS50893"/>
    </source>
</evidence>
<dbReference type="PANTHER" id="PTHR42781:SF4">
    <property type="entry name" value="SPERMIDINE_PUTRESCINE IMPORT ATP-BINDING PROTEIN POTA"/>
    <property type="match status" value="1"/>
</dbReference>
<reference evidence="6 7" key="1">
    <citation type="submission" date="2018-06" db="EMBL/GenBank/DDBJ databases">
        <authorList>
            <consortium name="Pathogen Informatics"/>
            <person name="Doyle S."/>
        </authorList>
    </citation>
    <scope>NUCLEOTIDE SEQUENCE [LARGE SCALE GENOMIC DNA]</scope>
    <source>
        <strain evidence="6 7">NCTC10529</strain>
    </source>
</reference>
<dbReference type="RefSeq" id="WP_003786140.1">
    <property type="nucleotide sequence ID" value="NZ_CP091518.1"/>
</dbReference>
<evidence type="ECO:0000256" key="2">
    <source>
        <dbReference type="ARBA" id="ARBA00022475"/>
    </source>
</evidence>
<dbReference type="GO" id="GO:0005524">
    <property type="term" value="F:ATP binding"/>
    <property type="evidence" value="ECO:0007669"/>
    <property type="project" value="UniProtKB-KW"/>
</dbReference>
<dbReference type="InterPro" id="IPR050093">
    <property type="entry name" value="ABC_SmlMolc_Importer"/>
</dbReference>
<protein>
    <submittedName>
        <fullName evidence="6">Aliphatic sulfonates import ATP-binding protein SsuB</fullName>
        <ecNumber evidence="6">3.6.3.-</ecNumber>
    </submittedName>
</protein>
<dbReference type="GO" id="GO:0016887">
    <property type="term" value="F:ATP hydrolysis activity"/>
    <property type="evidence" value="ECO:0007669"/>
    <property type="project" value="InterPro"/>
</dbReference>
<keyword evidence="2" id="KW-0472">Membrane</keyword>
<dbReference type="GeneID" id="93262636"/>
<keyword evidence="6" id="KW-0378">Hydrolase</keyword>
<dbReference type="SMART" id="SM00382">
    <property type="entry name" value="AAA"/>
    <property type="match status" value="1"/>
</dbReference>
<evidence type="ECO:0000256" key="4">
    <source>
        <dbReference type="ARBA" id="ARBA00022840"/>
    </source>
</evidence>
<dbReference type="SUPFAM" id="SSF52540">
    <property type="entry name" value="P-loop containing nucleoside triphosphate hydrolases"/>
    <property type="match status" value="1"/>
</dbReference>
<dbReference type="PROSITE" id="PS50893">
    <property type="entry name" value="ABC_TRANSPORTER_2"/>
    <property type="match status" value="1"/>
</dbReference>
<dbReference type="Proteomes" id="UP000248598">
    <property type="component" value="Chromosome 1"/>
</dbReference>
<name>A0AAX2J4B9_KINKI</name>
<accession>A0AAX2J4B9</accession>
<dbReference type="PROSITE" id="PS00211">
    <property type="entry name" value="ABC_TRANSPORTER_1"/>
    <property type="match status" value="1"/>
</dbReference>
<keyword evidence="4 6" id="KW-0067">ATP-binding</keyword>
<keyword evidence="1" id="KW-0813">Transport</keyword>